<keyword evidence="3" id="KW-1185">Reference proteome</keyword>
<evidence type="ECO:0000313" key="2">
    <source>
        <dbReference type="EMBL" id="SGZ04447.1"/>
    </source>
</evidence>
<dbReference type="RefSeq" id="WP_075532086.1">
    <property type="nucleotide sequence ID" value="NZ_CAWRCN010000006.1"/>
</dbReference>
<keyword evidence="1" id="KW-0472">Membrane</keyword>
<protein>
    <submittedName>
        <fullName evidence="2">Hypothetical type IV pilin PilA</fullName>
    </submittedName>
</protein>
<dbReference type="Proteomes" id="UP000182660">
    <property type="component" value="Unassembled WGS sequence"/>
</dbReference>
<reference evidence="2 3" key="1">
    <citation type="submission" date="2016-11" db="EMBL/GenBank/DDBJ databases">
        <authorList>
            <person name="Klemetsen T."/>
        </authorList>
    </citation>
    <scope>NUCLEOTIDE SEQUENCE [LARGE SCALE GENOMIC DNA]</scope>
    <source>
        <strain evidence="2">MT 2528</strain>
    </source>
</reference>
<keyword evidence="1" id="KW-1133">Transmembrane helix</keyword>
<dbReference type="EMBL" id="FPLJ01000147">
    <property type="protein sequence ID" value="SGZ04447.1"/>
    <property type="molecule type" value="Genomic_DNA"/>
</dbReference>
<evidence type="ECO:0000313" key="3">
    <source>
        <dbReference type="Proteomes" id="UP000182660"/>
    </source>
</evidence>
<proteinExistence type="predicted"/>
<dbReference type="Pfam" id="PF07963">
    <property type="entry name" value="N_methyl"/>
    <property type="match status" value="1"/>
</dbReference>
<accession>A0ABY1HL10</accession>
<keyword evidence="1" id="KW-0812">Transmembrane</keyword>
<comment type="caution">
    <text evidence="2">The sequence shown here is derived from an EMBL/GenBank/DDBJ whole genome shotgun (WGS) entry which is preliminary data.</text>
</comment>
<name>A0ABY1HL10_9GAMM</name>
<feature type="transmembrane region" description="Helical" evidence="1">
    <location>
        <begin position="7"/>
        <end position="26"/>
    </location>
</feature>
<evidence type="ECO:0000256" key="1">
    <source>
        <dbReference type="SAM" id="Phobius"/>
    </source>
</evidence>
<organism evidence="2 3">
    <name type="scientific">Moritella viscosa</name>
    <dbReference type="NCBI Taxonomy" id="80854"/>
    <lineage>
        <taxon>Bacteria</taxon>
        <taxon>Pseudomonadati</taxon>
        <taxon>Pseudomonadota</taxon>
        <taxon>Gammaproteobacteria</taxon>
        <taxon>Alteromonadales</taxon>
        <taxon>Moritellaceae</taxon>
        <taxon>Moritella</taxon>
    </lineage>
</organism>
<dbReference type="InterPro" id="IPR012902">
    <property type="entry name" value="N_methyl_site"/>
</dbReference>
<sequence length="319" mass="36006">MKKQHGFTLIGTMLALSIFSIMLIAWTRIAVDQLEKRNAVEFKEHIELLTTQIQKYQYYQVTEKGIMPSASASFPLNLDGLMTEYPDRFWPSCSMTDERNKICKRPDGLPWSNLKIGYRLTFNGAPSLPSVVLTFPLSRRVLTANDRARWASELLRLPFAKNQANGDITITIHDPMIAHVYSEFIKRDGSRELTDTWDVGNQSILNAKQVSLKTQDGRQQLLGVGTVKEFLAQHGNHVYKNSFSCGAKMKKTIHVSVNAAMAPNSRMEYIGIASFKPYAIDQGSYWSLGLIYNAKIKATGKWKKMSSGFLNVRLNCSPN</sequence>
<gene>
    <name evidence="2" type="ORF">MT2528_4811</name>
</gene>